<name>A0A918E626_9ACTN</name>
<dbReference type="CDD" id="cd00293">
    <property type="entry name" value="USP-like"/>
    <property type="match status" value="1"/>
</dbReference>
<dbReference type="AlphaFoldDB" id="A0A918E626"/>
<reference evidence="3" key="1">
    <citation type="journal article" date="2014" name="Int. J. Syst. Evol. Microbiol.">
        <title>Complete genome sequence of Corynebacterium casei LMG S-19264T (=DSM 44701T), isolated from a smear-ripened cheese.</title>
        <authorList>
            <consortium name="US DOE Joint Genome Institute (JGI-PGF)"/>
            <person name="Walter F."/>
            <person name="Albersmeier A."/>
            <person name="Kalinowski J."/>
            <person name="Ruckert C."/>
        </authorList>
    </citation>
    <scope>NUCLEOTIDE SEQUENCE</scope>
    <source>
        <strain evidence="3">CGMCC 4.7430</strain>
    </source>
</reference>
<reference evidence="3" key="2">
    <citation type="submission" date="2020-09" db="EMBL/GenBank/DDBJ databases">
        <authorList>
            <person name="Sun Q."/>
            <person name="Zhou Y."/>
        </authorList>
    </citation>
    <scope>NUCLEOTIDE SEQUENCE</scope>
    <source>
        <strain evidence="3">CGMCC 4.7430</strain>
    </source>
</reference>
<dbReference type="InterPro" id="IPR006015">
    <property type="entry name" value="Universal_stress_UspA"/>
</dbReference>
<dbReference type="Pfam" id="PF00582">
    <property type="entry name" value="Usp"/>
    <property type="match status" value="1"/>
</dbReference>
<comment type="caution">
    <text evidence="3">The sequence shown here is derived from an EMBL/GenBank/DDBJ whole genome shotgun (WGS) entry which is preliminary data.</text>
</comment>
<dbReference type="PANTHER" id="PTHR46268:SF6">
    <property type="entry name" value="UNIVERSAL STRESS PROTEIN UP12"/>
    <property type="match status" value="1"/>
</dbReference>
<keyword evidence="4" id="KW-1185">Reference proteome</keyword>
<proteinExistence type="inferred from homology"/>
<evidence type="ECO:0000313" key="4">
    <source>
        <dbReference type="Proteomes" id="UP000660745"/>
    </source>
</evidence>
<accession>A0A918E626</accession>
<dbReference type="InterPro" id="IPR006016">
    <property type="entry name" value="UspA"/>
</dbReference>
<dbReference type="Gene3D" id="3.40.50.620">
    <property type="entry name" value="HUPs"/>
    <property type="match status" value="1"/>
</dbReference>
<dbReference type="EMBL" id="BMNK01000004">
    <property type="protein sequence ID" value="GGP06143.1"/>
    <property type="molecule type" value="Genomic_DNA"/>
</dbReference>
<dbReference type="InterPro" id="IPR014729">
    <property type="entry name" value="Rossmann-like_a/b/a_fold"/>
</dbReference>
<dbReference type="PRINTS" id="PR01438">
    <property type="entry name" value="UNVRSLSTRESS"/>
</dbReference>
<dbReference type="SUPFAM" id="SSF52402">
    <property type="entry name" value="Adenine nucleotide alpha hydrolases-like"/>
    <property type="match status" value="1"/>
</dbReference>
<dbReference type="RefSeq" id="WP_189139050.1">
    <property type="nucleotide sequence ID" value="NZ_BMNK01000004.1"/>
</dbReference>
<dbReference type="PANTHER" id="PTHR46268">
    <property type="entry name" value="STRESS RESPONSE PROTEIN NHAX"/>
    <property type="match status" value="1"/>
</dbReference>
<feature type="domain" description="UspA" evidence="2">
    <location>
        <begin position="4"/>
        <end position="141"/>
    </location>
</feature>
<dbReference type="Proteomes" id="UP000660745">
    <property type="component" value="Unassembled WGS sequence"/>
</dbReference>
<evidence type="ECO:0000259" key="2">
    <source>
        <dbReference type="Pfam" id="PF00582"/>
    </source>
</evidence>
<gene>
    <name evidence="3" type="ORF">GCM10012278_28360</name>
</gene>
<comment type="similarity">
    <text evidence="1">Belongs to the universal stress protein A family.</text>
</comment>
<sequence length="160" mass="17033">MELRQIVVGADGTPDSDAALLWAVDEAVRDQGRLLIVHAWGTRTETRAPYARYSPRDDLASELSSATAVLERVTGLAREAGPDLQVESRLVRGRPETALPHAAHGADLLVLGSAAQRAGDGRLGAVLLSCLRRQPCPVVVVDALTPAARQRMPVGSARSR</sequence>
<evidence type="ECO:0000313" key="3">
    <source>
        <dbReference type="EMBL" id="GGP06143.1"/>
    </source>
</evidence>
<evidence type="ECO:0000256" key="1">
    <source>
        <dbReference type="ARBA" id="ARBA00008791"/>
    </source>
</evidence>
<protein>
    <submittedName>
        <fullName evidence="3">Universal stress protein</fullName>
    </submittedName>
</protein>
<organism evidence="3 4">
    <name type="scientific">Nonomuraea glycinis</name>
    <dbReference type="NCBI Taxonomy" id="2047744"/>
    <lineage>
        <taxon>Bacteria</taxon>
        <taxon>Bacillati</taxon>
        <taxon>Actinomycetota</taxon>
        <taxon>Actinomycetes</taxon>
        <taxon>Streptosporangiales</taxon>
        <taxon>Streptosporangiaceae</taxon>
        <taxon>Nonomuraea</taxon>
    </lineage>
</organism>